<dbReference type="OrthoDB" id="712820at2"/>
<sequence length="86" mass="9556">MKSQPIAEMSTEVLKKNYKTMKMVIIILSVFLLIMVGSGVYITLTKGFGAVSILPIAFLPLFMLNMVNFKKIKKELTARGENLGDS</sequence>
<name>A0A4R6J1E8_9BACT</name>
<comment type="caution">
    <text evidence="2">The sequence shown here is derived from an EMBL/GenBank/DDBJ whole genome shotgun (WGS) entry which is preliminary data.</text>
</comment>
<dbReference type="AlphaFoldDB" id="A0A4R6J1E8"/>
<organism evidence="2 3">
    <name type="scientific">Sediminibacterium goheungense</name>
    <dbReference type="NCBI Taxonomy" id="1086393"/>
    <lineage>
        <taxon>Bacteria</taxon>
        <taxon>Pseudomonadati</taxon>
        <taxon>Bacteroidota</taxon>
        <taxon>Chitinophagia</taxon>
        <taxon>Chitinophagales</taxon>
        <taxon>Chitinophagaceae</taxon>
        <taxon>Sediminibacterium</taxon>
    </lineage>
</organism>
<feature type="transmembrane region" description="Helical" evidence="1">
    <location>
        <begin position="48"/>
        <end position="69"/>
    </location>
</feature>
<dbReference type="Proteomes" id="UP000295741">
    <property type="component" value="Unassembled WGS sequence"/>
</dbReference>
<evidence type="ECO:0000313" key="2">
    <source>
        <dbReference type="EMBL" id="TDO28657.1"/>
    </source>
</evidence>
<keyword evidence="3" id="KW-1185">Reference proteome</keyword>
<dbReference type="RefSeq" id="WP_133473288.1">
    <property type="nucleotide sequence ID" value="NZ_SNWP01000010.1"/>
</dbReference>
<gene>
    <name evidence="2" type="ORF">BC659_0735</name>
</gene>
<keyword evidence="1" id="KW-0472">Membrane</keyword>
<dbReference type="EMBL" id="SNWP01000010">
    <property type="protein sequence ID" value="TDO28657.1"/>
    <property type="molecule type" value="Genomic_DNA"/>
</dbReference>
<keyword evidence="1" id="KW-1133">Transmembrane helix</keyword>
<protein>
    <recommendedName>
        <fullName evidence="4">Redox-active disulfide protein 2</fullName>
    </recommendedName>
</protein>
<accession>A0A4R6J1E8</accession>
<evidence type="ECO:0000256" key="1">
    <source>
        <dbReference type="SAM" id="Phobius"/>
    </source>
</evidence>
<reference evidence="2 3" key="1">
    <citation type="submission" date="2019-03" db="EMBL/GenBank/DDBJ databases">
        <title>Genomic Encyclopedia of Archaeal and Bacterial Type Strains, Phase II (KMG-II): from individual species to whole genera.</title>
        <authorList>
            <person name="Goeker M."/>
        </authorList>
    </citation>
    <scope>NUCLEOTIDE SEQUENCE [LARGE SCALE GENOMIC DNA]</scope>
    <source>
        <strain evidence="2 3">DSM 28323</strain>
    </source>
</reference>
<evidence type="ECO:0008006" key="4">
    <source>
        <dbReference type="Google" id="ProtNLM"/>
    </source>
</evidence>
<evidence type="ECO:0000313" key="3">
    <source>
        <dbReference type="Proteomes" id="UP000295741"/>
    </source>
</evidence>
<feature type="transmembrane region" description="Helical" evidence="1">
    <location>
        <begin position="21"/>
        <end position="42"/>
    </location>
</feature>
<proteinExistence type="predicted"/>
<keyword evidence="1" id="KW-0812">Transmembrane</keyword>